<dbReference type="Proteomes" id="UP000537825">
    <property type="component" value="Unassembled WGS sequence"/>
</dbReference>
<proteinExistence type="predicted"/>
<dbReference type="InterPro" id="IPR038729">
    <property type="entry name" value="Rad50/SbcC_AAA"/>
</dbReference>
<feature type="domain" description="ATPase AAA-type core" evidence="1">
    <location>
        <begin position="242"/>
        <end position="329"/>
    </location>
</feature>
<name>A0A7X4YE50_9BACT</name>
<keyword evidence="4" id="KW-1185">Reference proteome</keyword>
<sequence length="435" mass="48907">MRIERIEVKNFRGFASRAFEFSPSFNVLIGDNGTGKTAILDALSIAAGAIFLGLEGATPPGIHRDDVRRVMHTAGEVPTLEALYPVEVRCKGLVEGKSLEWARTLEGPNKHTTHGQTSDLSKRTLSWRSQVRKGKDVVLPLIAYYGTGRLWLQRRARQSTASDGARVLKPRSRFRGYHGCLDPSSNHKDFISWFKTMELIQLQEGRALGTLGAVKHALRECMRDWTDVRYDLRLGMLVASKKDGAQLPFDMLSDGARSMLAMVGNIAYRTATLNPHLREQAPSQTPGIVLIDELDLHLHPNWQREVVDDLRKVFPQMQFVATTHSPFIIQSLRENELINLDDQSRETLPSRSIEDIAQEVMGVDLPQRSHRHQVMMEAARKYYAALEQAKGSKGKELQRLKQELDELSAPFSDDVAYHAFLEMQRGKAGLPGDES</sequence>
<dbReference type="Pfam" id="PF13304">
    <property type="entry name" value="AAA_21"/>
    <property type="match status" value="1"/>
</dbReference>
<gene>
    <name evidence="3" type="ORF">GTZ93_23205</name>
</gene>
<evidence type="ECO:0000313" key="3">
    <source>
        <dbReference type="EMBL" id="NBC42712.1"/>
    </source>
</evidence>
<dbReference type="GO" id="GO:0016887">
    <property type="term" value="F:ATP hydrolysis activity"/>
    <property type="evidence" value="ECO:0007669"/>
    <property type="project" value="InterPro"/>
</dbReference>
<feature type="domain" description="Rad50/SbcC-type AAA" evidence="2">
    <location>
        <begin position="5"/>
        <end position="188"/>
    </location>
</feature>
<comment type="caution">
    <text evidence="3">The sequence shown here is derived from an EMBL/GenBank/DDBJ whole genome shotgun (WGS) entry which is preliminary data.</text>
</comment>
<organism evidence="3 4">
    <name type="scientific">Corallococcus exiguus</name>
    <dbReference type="NCBI Taxonomy" id="83462"/>
    <lineage>
        <taxon>Bacteria</taxon>
        <taxon>Pseudomonadati</taxon>
        <taxon>Myxococcota</taxon>
        <taxon>Myxococcia</taxon>
        <taxon>Myxococcales</taxon>
        <taxon>Cystobacterineae</taxon>
        <taxon>Myxococcaceae</taxon>
        <taxon>Corallococcus</taxon>
    </lineage>
</organism>
<dbReference type="EMBL" id="JAAAPK010000005">
    <property type="protein sequence ID" value="NBC42712.1"/>
    <property type="molecule type" value="Genomic_DNA"/>
</dbReference>
<evidence type="ECO:0000313" key="4">
    <source>
        <dbReference type="Proteomes" id="UP000537825"/>
    </source>
</evidence>
<dbReference type="PANTHER" id="PTHR43581">
    <property type="entry name" value="ATP/GTP PHOSPHATASE"/>
    <property type="match status" value="1"/>
</dbReference>
<dbReference type="Gene3D" id="3.40.50.300">
    <property type="entry name" value="P-loop containing nucleotide triphosphate hydrolases"/>
    <property type="match status" value="2"/>
</dbReference>
<dbReference type="Pfam" id="PF13476">
    <property type="entry name" value="AAA_23"/>
    <property type="match status" value="1"/>
</dbReference>
<evidence type="ECO:0000259" key="2">
    <source>
        <dbReference type="Pfam" id="PF13476"/>
    </source>
</evidence>
<dbReference type="PANTHER" id="PTHR43581:SF2">
    <property type="entry name" value="EXCINUCLEASE ATPASE SUBUNIT"/>
    <property type="match status" value="1"/>
</dbReference>
<dbReference type="RefSeq" id="WP_139919819.1">
    <property type="nucleotide sequence ID" value="NZ_CBCSLE010000038.1"/>
</dbReference>
<dbReference type="GO" id="GO:0006302">
    <property type="term" value="P:double-strand break repair"/>
    <property type="evidence" value="ECO:0007669"/>
    <property type="project" value="InterPro"/>
</dbReference>
<dbReference type="InterPro" id="IPR051396">
    <property type="entry name" value="Bact_Antivir_Def_Nuclease"/>
</dbReference>
<dbReference type="SUPFAM" id="SSF52540">
    <property type="entry name" value="P-loop containing nucleoside triphosphate hydrolases"/>
    <property type="match status" value="1"/>
</dbReference>
<accession>A0A7X4YE50</accession>
<dbReference type="AlphaFoldDB" id="A0A7X4YE50"/>
<dbReference type="InterPro" id="IPR027417">
    <property type="entry name" value="P-loop_NTPase"/>
</dbReference>
<dbReference type="InterPro" id="IPR003959">
    <property type="entry name" value="ATPase_AAA_core"/>
</dbReference>
<evidence type="ECO:0000259" key="1">
    <source>
        <dbReference type="Pfam" id="PF13304"/>
    </source>
</evidence>
<protein>
    <submittedName>
        <fullName evidence="3">AAA family ATPase</fullName>
    </submittedName>
</protein>
<reference evidence="3 4" key="1">
    <citation type="submission" date="2020-01" db="EMBL/GenBank/DDBJ databases">
        <title>The draft genome sequence of Corallococcus exiguus DSM 14696.</title>
        <authorList>
            <person name="Zhang X."/>
            <person name="Zhu H."/>
        </authorList>
    </citation>
    <scope>NUCLEOTIDE SEQUENCE [LARGE SCALE GENOMIC DNA]</scope>
    <source>
        <strain evidence="3 4">DSM 14696</strain>
    </source>
</reference>
<dbReference type="GO" id="GO:0005524">
    <property type="term" value="F:ATP binding"/>
    <property type="evidence" value="ECO:0007669"/>
    <property type="project" value="InterPro"/>
</dbReference>